<evidence type="ECO:0000256" key="7">
    <source>
        <dbReference type="SAM" id="Phobius"/>
    </source>
</evidence>
<gene>
    <name evidence="10" type="ORF">MECH1_V1_1100</name>
</gene>
<evidence type="ECO:0000256" key="8">
    <source>
        <dbReference type="SAM" id="SignalP"/>
    </source>
</evidence>
<name>A0ABM9NGX7_9GAMM</name>
<keyword evidence="6" id="KW-0175">Coiled coil</keyword>
<dbReference type="SMART" id="SM00287">
    <property type="entry name" value="SH3b"/>
    <property type="match status" value="1"/>
</dbReference>
<proteinExistence type="predicted"/>
<dbReference type="InterPro" id="IPR003646">
    <property type="entry name" value="SH3-like_bac-type"/>
</dbReference>
<feature type="transmembrane region" description="Helical" evidence="7">
    <location>
        <begin position="191"/>
        <end position="209"/>
    </location>
</feature>
<keyword evidence="5 7" id="KW-0472">Membrane</keyword>
<evidence type="ECO:0000256" key="6">
    <source>
        <dbReference type="SAM" id="Coils"/>
    </source>
</evidence>
<keyword evidence="11" id="KW-1185">Reference proteome</keyword>
<protein>
    <submittedName>
        <fullName evidence="10">SH3 domain protein</fullName>
    </submittedName>
</protein>
<evidence type="ECO:0000259" key="9">
    <source>
        <dbReference type="PROSITE" id="PS51781"/>
    </source>
</evidence>
<dbReference type="Pfam" id="PF08239">
    <property type="entry name" value="SH3_3"/>
    <property type="match status" value="1"/>
</dbReference>
<feature type="signal peptide" evidence="8">
    <location>
        <begin position="1"/>
        <end position="24"/>
    </location>
</feature>
<evidence type="ECO:0000256" key="3">
    <source>
        <dbReference type="ARBA" id="ARBA00022729"/>
    </source>
</evidence>
<evidence type="ECO:0000256" key="4">
    <source>
        <dbReference type="ARBA" id="ARBA00022989"/>
    </source>
</evidence>
<accession>A0ABM9NGX7</accession>
<feature type="chain" id="PRO_5045900963" evidence="8">
    <location>
        <begin position="25"/>
        <end position="223"/>
    </location>
</feature>
<keyword evidence="3 8" id="KW-0732">Signal</keyword>
<feature type="domain" description="SH3b" evidence="9">
    <location>
        <begin position="21"/>
        <end position="87"/>
    </location>
</feature>
<reference evidence="10 11" key="1">
    <citation type="submission" date="2024-04" db="EMBL/GenBank/DDBJ databases">
        <authorList>
            <person name="Cremers G."/>
        </authorList>
    </citation>
    <scope>NUCLEOTIDE SEQUENCE [LARGE SCALE GENOMIC DNA]</scope>
    <source>
        <strain evidence="10">MeCH1-AG</strain>
    </source>
</reference>
<dbReference type="PIRSF" id="PIRSF006158">
    <property type="entry name" value="UCP006158_SH3"/>
    <property type="match status" value="1"/>
</dbReference>
<evidence type="ECO:0000256" key="5">
    <source>
        <dbReference type="ARBA" id="ARBA00023136"/>
    </source>
</evidence>
<sequence length="223" mass="25004">MANTFILLILLCLPLALPAAPRKAYITDQAEIPLRSGQSTQHRILKPLTAGLPVTVLSDSTDTGYSLVKLESGEQGWVLSRYLSAEPTARSRLDEVEAKLQAALAENKRLQEELAALKRGKDDTDKTAQQQRGEIERLNTELIAIRQASANVLQIQAERDRLQESVIQLERELETLRREKSALDGDYRQNWFLIGAGVLFGGVLLGLILPRLSWRRRTSWSSF</sequence>
<feature type="coiled-coil region" evidence="6">
    <location>
        <begin position="93"/>
        <end position="186"/>
    </location>
</feature>
<comment type="subcellular location">
    <subcellularLocation>
        <location evidence="1">Membrane</location>
        <topology evidence="1">Single-pass membrane protein</topology>
    </subcellularLocation>
</comment>
<dbReference type="Proteomes" id="UP001497493">
    <property type="component" value="Chromosome"/>
</dbReference>
<dbReference type="Gene3D" id="2.30.30.40">
    <property type="entry name" value="SH3 Domains"/>
    <property type="match status" value="1"/>
</dbReference>
<keyword evidence="2 7" id="KW-0812">Transmembrane</keyword>
<dbReference type="InterPro" id="IPR016476">
    <property type="entry name" value="SH3_dom_pro"/>
</dbReference>
<dbReference type="RefSeq" id="WP_348759403.1">
    <property type="nucleotide sequence ID" value="NZ_OZ026884.1"/>
</dbReference>
<dbReference type="PROSITE" id="PS51781">
    <property type="entry name" value="SH3B"/>
    <property type="match status" value="1"/>
</dbReference>
<dbReference type="EMBL" id="OZ026884">
    <property type="protein sequence ID" value="CAL1239876.1"/>
    <property type="molecule type" value="Genomic_DNA"/>
</dbReference>
<dbReference type="NCBIfam" id="TIGR04211">
    <property type="entry name" value="SH3_and_anchor"/>
    <property type="match status" value="1"/>
</dbReference>
<keyword evidence="4 7" id="KW-1133">Transmembrane helix</keyword>
<evidence type="ECO:0000313" key="11">
    <source>
        <dbReference type="Proteomes" id="UP001497493"/>
    </source>
</evidence>
<evidence type="ECO:0000256" key="1">
    <source>
        <dbReference type="ARBA" id="ARBA00004167"/>
    </source>
</evidence>
<evidence type="ECO:0000313" key="10">
    <source>
        <dbReference type="EMBL" id="CAL1239876.1"/>
    </source>
</evidence>
<organism evidence="10 11">
    <name type="scientific">Candidatus Methylocalor cossyra</name>
    <dbReference type="NCBI Taxonomy" id="3108543"/>
    <lineage>
        <taxon>Bacteria</taxon>
        <taxon>Pseudomonadati</taxon>
        <taxon>Pseudomonadota</taxon>
        <taxon>Gammaproteobacteria</taxon>
        <taxon>Methylococcales</taxon>
        <taxon>Methylococcaceae</taxon>
        <taxon>Candidatus Methylocalor</taxon>
    </lineage>
</organism>
<evidence type="ECO:0000256" key="2">
    <source>
        <dbReference type="ARBA" id="ARBA00022692"/>
    </source>
</evidence>